<reference evidence="2 3" key="1">
    <citation type="submission" date="2019-10" db="EMBL/GenBank/DDBJ databases">
        <title>Assembly and Annotation for the nematode Trichostrongylus colubriformis.</title>
        <authorList>
            <person name="Martin J."/>
        </authorList>
    </citation>
    <scope>NUCLEOTIDE SEQUENCE [LARGE SCALE GENOMIC DNA]</scope>
    <source>
        <strain evidence="2">G859</strain>
        <tissue evidence="2">Whole worm</tissue>
    </source>
</reference>
<evidence type="ECO:0000313" key="3">
    <source>
        <dbReference type="Proteomes" id="UP001331761"/>
    </source>
</evidence>
<feature type="compositionally biased region" description="Basic and acidic residues" evidence="1">
    <location>
        <begin position="25"/>
        <end position="60"/>
    </location>
</feature>
<sequence length="162" mass="18231">MAIRRRSSRRPQREEAVATTTRSRSNKDKKPSHPRSRSNDDSNRKNNDNDSKIGMEEKKGGNIGTSTRVVGVREVSPAEQDPATAYDVYRGTGGGNCELLESLFRGKEAEQVTLKEWSDTMAGHFQPRKLILAERFGLMSRSQRLGQTLQDYYAELQKAPTT</sequence>
<comment type="caution">
    <text evidence="2">The sequence shown here is derived from an EMBL/GenBank/DDBJ whole genome shotgun (WGS) entry which is preliminary data.</text>
</comment>
<gene>
    <name evidence="2" type="ORF">GCK32_015707</name>
</gene>
<accession>A0AAN8IQF1</accession>
<protein>
    <recommendedName>
        <fullName evidence="4">Retrotransposon gag domain-containing protein</fullName>
    </recommendedName>
</protein>
<organism evidence="2 3">
    <name type="scientific">Trichostrongylus colubriformis</name>
    <name type="common">Black scour worm</name>
    <dbReference type="NCBI Taxonomy" id="6319"/>
    <lineage>
        <taxon>Eukaryota</taxon>
        <taxon>Metazoa</taxon>
        <taxon>Ecdysozoa</taxon>
        <taxon>Nematoda</taxon>
        <taxon>Chromadorea</taxon>
        <taxon>Rhabditida</taxon>
        <taxon>Rhabditina</taxon>
        <taxon>Rhabditomorpha</taxon>
        <taxon>Strongyloidea</taxon>
        <taxon>Trichostrongylidae</taxon>
        <taxon>Trichostrongylus</taxon>
    </lineage>
</organism>
<evidence type="ECO:0008006" key="4">
    <source>
        <dbReference type="Google" id="ProtNLM"/>
    </source>
</evidence>
<dbReference type="Proteomes" id="UP001331761">
    <property type="component" value="Unassembled WGS sequence"/>
</dbReference>
<dbReference type="EMBL" id="WIXE01005506">
    <property type="protein sequence ID" value="KAK5982141.1"/>
    <property type="molecule type" value="Genomic_DNA"/>
</dbReference>
<evidence type="ECO:0000256" key="1">
    <source>
        <dbReference type="SAM" id="MobiDB-lite"/>
    </source>
</evidence>
<name>A0AAN8IQF1_TRICO</name>
<evidence type="ECO:0000313" key="2">
    <source>
        <dbReference type="EMBL" id="KAK5982141.1"/>
    </source>
</evidence>
<keyword evidence="3" id="KW-1185">Reference proteome</keyword>
<dbReference type="AlphaFoldDB" id="A0AAN8IQF1"/>
<feature type="region of interest" description="Disordered" evidence="1">
    <location>
        <begin position="1"/>
        <end position="68"/>
    </location>
</feature>
<proteinExistence type="predicted"/>
<feature type="compositionally biased region" description="Basic residues" evidence="1">
    <location>
        <begin position="1"/>
        <end position="10"/>
    </location>
</feature>